<dbReference type="SMART" id="SM00878">
    <property type="entry name" value="Biotin_carb_C"/>
    <property type="match status" value="1"/>
</dbReference>
<dbReference type="InterPro" id="IPR050856">
    <property type="entry name" value="Biotin_carboxylase_complex"/>
</dbReference>
<dbReference type="PANTHER" id="PTHR18866">
    <property type="entry name" value="CARBOXYLASE:PYRUVATE/ACETYL-COA/PROPIONYL-COA CARBOXYLASE"/>
    <property type="match status" value="1"/>
</dbReference>
<reference evidence="10" key="1">
    <citation type="journal article" date="2015" name="Antonie Van Leeuwenhoek">
        <title>Comparative 16S rRNA signatures and multilocus sequence analysis for the genus Salinicola and description of Salinicola acroporae sp. nov., isolated from coral Acropora digitifera.</title>
        <authorList>
            <person name="Lepcha R.T."/>
            <person name="Poddar A."/>
            <person name="Schumann P."/>
            <person name="Das S.K."/>
        </authorList>
    </citation>
    <scope>NUCLEOTIDE SEQUENCE</scope>
    <source>
        <strain evidence="10">S4-41</strain>
    </source>
</reference>
<evidence type="ECO:0000313" key="10">
    <source>
        <dbReference type="EMBL" id="MDH4571430.1"/>
    </source>
</evidence>
<dbReference type="CDD" id="cd06850">
    <property type="entry name" value="biotinyl_domain"/>
    <property type="match status" value="1"/>
</dbReference>
<sequence>MSLATAPRPLRAVLIANRGEIACRVIRTARRLGLRTIAVYSDADARARHVREADEAIRLGPAAAGESYLAIDKVIAAAQRSGADAIHPGYGFLSENAEFVAACDAAGLVFIGPPGSAIAAMGDKAAAKARMASAGVPLVPGYHGEAQDDALLREEAGKIGYPVLLKASAGGGGKGMRVVESEREFQAALDGCRRESRASFGDERMLIEKYLTQPRHVEVQVFCDSLGAGVYLFERDCSVQRRHQKVLEEAPAPHLPEALRREMGEAAVRAAQEIGYVGAGTVEFLLDAGAETTQEHGSPFYFMEMNTRLQVEHPVTEMISGEDLVEWQLRVAAGLALPKAQSELTLTGHAIEARLYAEDPDNDFLPATGKLLRFALPLESADSHERIRLDSGVEAGDTVTMHYDPMLAKLIVHGEDRGQALAEMARALAALDISGVTTNRRFLQRLVTHPDFIAAELNTRFIEHYHDDLFAAPHATDADIARAALVAMEHLANGTPRADDPWQRRDGWRLNAPRRLRLAFQETDGSGAYEVIATQGLTQGLAQGLTQEPAQATWQLQIQRDSEETSRLAGQCQRLDNDTLALTLDGHRQRLFARLDPASEGDAIVLTAAGQESRLIWRRADRADHLPQETEAKLTAPMHGTVVALLVEPGQTVEKGTPLVVVEAMKMEHTLSAPADGAVEAFHVAVGDAVAQGDELLAFANAEAMNDAGADTSGDN</sequence>
<comment type="caution">
    <text evidence="10">The sequence shown here is derived from an EMBL/GenBank/DDBJ whole genome shotgun (WGS) entry which is preliminary data.</text>
</comment>
<dbReference type="InterPro" id="IPR011053">
    <property type="entry name" value="Single_hybrid_motif"/>
</dbReference>
<comment type="cofactor">
    <cofactor evidence="1">
        <name>biotin</name>
        <dbReference type="ChEBI" id="CHEBI:57586"/>
    </cofactor>
</comment>
<dbReference type="InterPro" id="IPR016185">
    <property type="entry name" value="PreATP-grasp_dom_sf"/>
</dbReference>
<evidence type="ECO:0000259" key="7">
    <source>
        <dbReference type="PROSITE" id="PS50968"/>
    </source>
</evidence>
<feature type="domain" description="Lipoyl-binding" evidence="7">
    <location>
        <begin position="629"/>
        <end position="700"/>
    </location>
</feature>
<dbReference type="PROSITE" id="PS00866">
    <property type="entry name" value="CPSASE_1"/>
    <property type="match status" value="1"/>
</dbReference>
<dbReference type="PROSITE" id="PS50975">
    <property type="entry name" value="ATP_GRASP"/>
    <property type="match status" value="1"/>
</dbReference>
<dbReference type="InterPro" id="IPR005479">
    <property type="entry name" value="CPAse_ATP-bd"/>
</dbReference>
<dbReference type="Proteomes" id="UP001162135">
    <property type="component" value="Unassembled WGS sequence"/>
</dbReference>
<dbReference type="Pfam" id="PF00364">
    <property type="entry name" value="Biotin_lipoyl"/>
    <property type="match status" value="1"/>
</dbReference>
<dbReference type="PROSITE" id="PS00188">
    <property type="entry name" value="BIOTIN"/>
    <property type="match status" value="1"/>
</dbReference>
<dbReference type="Pfam" id="PF21139">
    <property type="entry name" value="BT_MCC_alpha"/>
    <property type="match status" value="1"/>
</dbReference>
<dbReference type="InterPro" id="IPR048429">
    <property type="entry name" value="MCC_alpha_BT"/>
</dbReference>
<dbReference type="InterPro" id="IPR011761">
    <property type="entry name" value="ATP-grasp"/>
</dbReference>
<feature type="domain" description="ATP-grasp" evidence="8">
    <location>
        <begin position="128"/>
        <end position="333"/>
    </location>
</feature>
<keyword evidence="4 6" id="KW-0067">ATP-binding</keyword>
<protein>
    <submittedName>
        <fullName evidence="10">3-methylcrotonyl-CoA carboxylase</fullName>
    </submittedName>
</protein>
<evidence type="ECO:0000259" key="8">
    <source>
        <dbReference type="PROSITE" id="PS50975"/>
    </source>
</evidence>
<dbReference type="SUPFAM" id="SSF56059">
    <property type="entry name" value="Glutathione synthetase ATP-binding domain-like"/>
    <property type="match status" value="1"/>
</dbReference>
<keyword evidence="5" id="KW-0092">Biotin</keyword>
<dbReference type="PROSITE" id="PS50979">
    <property type="entry name" value="BC"/>
    <property type="match status" value="1"/>
</dbReference>
<dbReference type="Gene3D" id="3.30.470.20">
    <property type="entry name" value="ATP-grasp fold, B domain"/>
    <property type="match status" value="1"/>
</dbReference>
<dbReference type="PROSITE" id="PS50968">
    <property type="entry name" value="BIOTINYL_LIPOYL"/>
    <property type="match status" value="1"/>
</dbReference>
<evidence type="ECO:0000259" key="9">
    <source>
        <dbReference type="PROSITE" id="PS50979"/>
    </source>
</evidence>
<dbReference type="RefSeq" id="WP_110715291.1">
    <property type="nucleotide sequence ID" value="NZ_PGFS01000001.1"/>
</dbReference>
<dbReference type="Gene3D" id="3.30.700.40">
    <property type="match status" value="1"/>
</dbReference>
<dbReference type="Pfam" id="PF00289">
    <property type="entry name" value="Biotin_carb_N"/>
    <property type="match status" value="1"/>
</dbReference>
<dbReference type="Pfam" id="PF02786">
    <property type="entry name" value="CPSase_L_D2"/>
    <property type="match status" value="1"/>
</dbReference>
<gene>
    <name evidence="10" type="ORF">CUR86_02430</name>
</gene>
<dbReference type="InterPro" id="IPR005481">
    <property type="entry name" value="BC-like_N"/>
</dbReference>
<dbReference type="EMBL" id="PGFS01000001">
    <property type="protein sequence ID" value="MDH4571430.1"/>
    <property type="molecule type" value="Genomic_DNA"/>
</dbReference>
<dbReference type="InterPro" id="IPR011054">
    <property type="entry name" value="Rudment_hybrid_motif"/>
</dbReference>
<dbReference type="Gene3D" id="2.40.50.100">
    <property type="match status" value="1"/>
</dbReference>
<evidence type="ECO:0000256" key="3">
    <source>
        <dbReference type="ARBA" id="ARBA00022741"/>
    </source>
</evidence>
<dbReference type="InterPro" id="IPR011764">
    <property type="entry name" value="Biotin_carboxylation_dom"/>
</dbReference>
<proteinExistence type="predicted"/>
<dbReference type="InterPro" id="IPR005482">
    <property type="entry name" value="Biotin_COase_C"/>
</dbReference>
<dbReference type="SUPFAM" id="SSF51246">
    <property type="entry name" value="Rudiment single hybrid motif"/>
    <property type="match status" value="1"/>
</dbReference>
<feature type="domain" description="Biotin carboxylation" evidence="9">
    <location>
        <begin position="9"/>
        <end position="467"/>
    </location>
</feature>
<evidence type="ECO:0000256" key="4">
    <source>
        <dbReference type="ARBA" id="ARBA00022840"/>
    </source>
</evidence>
<dbReference type="SUPFAM" id="SSF51230">
    <property type="entry name" value="Single hybrid motif"/>
    <property type="match status" value="1"/>
</dbReference>
<dbReference type="InterPro" id="IPR001882">
    <property type="entry name" value="Biotin_BS"/>
</dbReference>
<evidence type="ECO:0000256" key="5">
    <source>
        <dbReference type="ARBA" id="ARBA00023267"/>
    </source>
</evidence>
<keyword evidence="11" id="KW-1185">Reference proteome</keyword>
<keyword evidence="3 6" id="KW-0547">Nucleotide-binding</keyword>
<reference evidence="10" key="2">
    <citation type="submission" date="2017-11" db="EMBL/GenBank/DDBJ databases">
        <authorList>
            <person name="Das S.K."/>
        </authorList>
    </citation>
    <scope>NUCLEOTIDE SEQUENCE</scope>
    <source>
        <strain evidence="10">S4-41</strain>
    </source>
</reference>
<organism evidence="10 11">
    <name type="scientific">Salinicola acroporae</name>
    <dbReference type="NCBI Taxonomy" id="1541440"/>
    <lineage>
        <taxon>Bacteria</taxon>
        <taxon>Pseudomonadati</taxon>
        <taxon>Pseudomonadota</taxon>
        <taxon>Gammaproteobacteria</taxon>
        <taxon>Oceanospirillales</taxon>
        <taxon>Halomonadaceae</taxon>
        <taxon>Salinicola</taxon>
    </lineage>
</organism>
<dbReference type="Pfam" id="PF02785">
    <property type="entry name" value="Biotin_carb_C"/>
    <property type="match status" value="1"/>
</dbReference>
<evidence type="ECO:0000256" key="6">
    <source>
        <dbReference type="PROSITE-ProRule" id="PRU00409"/>
    </source>
</evidence>
<evidence type="ECO:0000256" key="2">
    <source>
        <dbReference type="ARBA" id="ARBA00022598"/>
    </source>
</evidence>
<dbReference type="InterPro" id="IPR000089">
    <property type="entry name" value="Biotin_lipoyl"/>
</dbReference>
<dbReference type="PROSITE" id="PS00867">
    <property type="entry name" value="CPSASE_2"/>
    <property type="match status" value="1"/>
</dbReference>
<accession>A0ABT6I294</accession>
<evidence type="ECO:0000256" key="1">
    <source>
        <dbReference type="ARBA" id="ARBA00001953"/>
    </source>
</evidence>
<dbReference type="SUPFAM" id="SSF52440">
    <property type="entry name" value="PreATP-grasp domain"/>
    <property type="match status" value="1"/>
</dbReference>
<dbReference type="PANTHER" id="PTHR18866:SF33">
    <property type="entry name" value="METHYLCROTONOYL-COA CARBOXYLASE SUBUNIT ALPHA, MITOCHONDRIAL-RELATED"/>
    <property type="match status" value="1"/>
</dbReference>
<name>A0ABT6I294_9GAMM</name>
<keyword evidence="2" id="KW-0436">Ligase</keyword>
<evidence type="ECO:0000313" key="11">
    <source>
        <dbReference type="Proteomes" id="UP001162135"/>
    </source>
</evidence>